<feature type="compositionally biased region" description="Polar residues" evidence="2">
    <location>
        <begin position="1"/>
        <end position="32"/>
    </location>
</feature>
<reference evidence="4" key="1">
    <citation type="journal article" date="2017" name="Mycologia">
        <title>Fusarium algeriense, sp. nov., a novel toxigenic crown rot pathogen of durum wheat from Algeria is nested in the Fusarium burgessii species complex.</title>
        <authorList>
            <person name="Laraba I."/>
            <person name="Keddad A."/>
            <person name="Boureghda H."/>
            <person name="Abdallah N."/>
            <person name="Vaughan M.M."/>
            <person name="Proctor R.H."/>
            <person name="Busman M."/>
            <person name="O'Donnell K."/>
        </authorList>
    </citation>
    <scope>NUCLEOTIDE SEQUENCE</scope>
    <source>
        <strain evidence="4">NRRL 25174</strain>
    </source>
</reference>
<dbReference type="CDD" id="cd18793">
    <property type="entry name" value="SF2_C_SNF"/>
    <property type="match status" value="1"/>
</dbReference>
<dbReference type="Gene3D" id="3.40.50.10810">
    <property type="entry name" value="Tandem AAA-ATPase domain"/>
    <property type="match status" value="1"/>
</dbReference>
<feature type="domain" description="Helicase C-terminal" evidence="3">
    <location>
        <begin position="677"/>
        <end position="837"/>
    </location>
</feature>
<dbReference type="Proteomes" id="UP000730481">
    <property type="component" value="Unassembled WGS sequence"/>
</dbReference>
<dbReference type="InterPro" id="IPR038718">
    <property type="entry name" value="SNF2-like_sf"/>
</dbReference>
<reference evidence="4" key="2">
    <citation type="submission" date="2020-02" db="EMBL/GenBank/DDBJ databases">
        <title>Identification and distribution of gene clusters putatively required for synthesis of sphingolipid metabolism inhibitors in phylogenetically diverse species of the filamentous fungus Fusarium.</title>
        <authorList>
            <person name="Kim H.-S."/>
            <person name="Busman M."/>
            <person name="Brown D.W."/>
            <person name="Divon H."/>
            <person name="Uhlig S."/>
            <person name="Proctor R.H."/>
        </authorList>
    </citation>
    <scope>NUCLEOTIDE SEQUENCE</scope>
    <source>
        <strain evidence="4">NRRL 25174</strain>
    </source>
</reference>
<gene>
    <name evidence="4" type="ORF">FBEOM_4524</name>
</gene>
<name>A0A9P5DY37_9HYPO</name>
<dbReference type="GO" id="GO:0016787">
    <property type="term" value="F:hydrolase activity"/>
    <property type="evidence" value="ECO:0007669"/>
    <property type="project" value="UniProtKB-KW"/>
</dbReference>
<feature type="region of interest" description="Disordered" evidence="2">
    <location>
        <begin position="286"/>
        <end position="310"/>
    </location>
</feature>
<dbReference type="InterPro" id="IPR001650">
    <property type="entry name" value="Helicase_C-like"/>
</dbReference>
<organism evidence="4 5">
    <name type="scientific">Fusarium beomiforme</name>
    <dbReference type="NCBI Taxonomy" id="44412"/>
    <lineage>
        <taxon>Eukaryota</taxon>
        <taxon>Fungi</taxon>
        <taxon>Dikarya</taxon>
        <taxon>Ascomycota</taxon>
        <taxon>Pezizomycotina</taxon>
        <taxon>Sordariomycetes</taxon>
        <taxon>Hypocreomycetidae</taxon>
        <taxon>Hypocreales</taxon>
        <taxon>Nectriaceae</taxon>
        <taxon>Fusarium</taxon>
        <taxon>Fusarium burgessii species complex</taxon>
    </lineage>
</organism>
<feature type="region of interest" description="Disordered" evidence="2">
    <location>
        <begin position="1"/>
        <end position="55"/>
    </location>
</feature>
<dbReference type="InterPro" id="IPR049730">
    <property type="entry name" value="SNF2/RAD54-like_C"/>
</dbReference>
<evidence type="ECO:0000256" key="2">
    <source>
        <dbReference type="SAM" id="MobiDB-lite"/>
    </source>
</evidence>
<dbReference type="OrthoDB" id="5244662at2759"/>
<evidence type="ECO:0000313" key="5">
    <source>
        <dbReference type="Proteomes" id="UP000730481"/>
    </source>
</evidence>
<keyword evidence="1" id="KW-0378">Hydrolase</keyword>
<comment type="caution">
    <text evidence="4">The sequence shown here is derived from an EMBL/GenBank/DDBJ whole genome shotgun (WGS) entry which is preliminary data.</text>
</comment>
<sequence>MDPEQSLTQPEGASESGHTPQVSMSAASNGTKRSAPLTNGDPRKRAKTGVDGFPPISPAKMQELKLWLRSRSNVKDSNQVPVGIHTQLLKSIEPPNQVQDLEDICRVMGVETSGLDWKAGIHIPGVLVDGLKVRPHQIIGANWICNNLDSPLRAALFADESGTGKTVQIGLGLAIHYHRIKAQVQAGTFNPRDEVRHFKPSIYACSPHIAYQTYREWKHWFGDFFNIQIYHGTKSTAPDPSIKEHIIDDYQAWVDENAEEHENIETLRTIAIVPFKTAVSRFLHKEEKVDKPKSDGNGTPKQQPKGQAKKKEINLKITGHSYNWVICDDVPAIRGPRQKTHKLIRELDDEATLGYVTLFWRRQWPLIFDKHDRIPATVYYDNKAWEAMKDGREFKGLTMGRVIRDQRTASTAPSSARDVAIRDEYVQYVRGKNGPLFLWYPNLFQRFREENVSLRPEIAQKGIQTLLEMFCLRRGMLTPSTMPGGEIVVPGEGIPRMNIRTIVLQPYNYKDKDDLYKIGRKHYPDLFADSQNKKEDIGDNTIDKPERKWIKHATLQTLTLSNTNVEFYRLTQKIDGMGKPYLMSKEVHQLLNGPPRLERLKTVIPSGQPTSHAAVTVRNTIDAVDDGREIENIVLDDNMGGLQWYLGEMNGDNDVEVPKLRDDIAKAFCSRTPKLCWTINRVLQLKEQNKSVLIFVNRALTAMVLTAVLTSLGVTTLNIRSGHSSKQRANMVQQFTSKNGADSLIVSFKVGGFGLNLQAACHHGIIVEYPDNLPTMLHSFGRLWRIGQKQRVHWDVLYLENSFDAWVDTRMASKYADILAAEGQIPDEIKGEYRVICGFELIKKYLGQDCNRYPRTRVTWSEQDHPLVTREGHFYSAVAEYLMLNPAHVDKFIHDSKWLSKVARRWTPEQGELTLDMIELRSQALADGVVLDSRNPEMPGYVAVMRPVEPPLNAEQAEVQRRHLDQDWGRLQSARERRI</sequence>
<evidence type="ECO:0000256" key="1">
    <source>
        <dbReference type="ARBA" id="ARBA00022801"/>
    </source>
</evidence>
<protein>
    <submittedName>
        <fullName evidence="4">Transcription regulatory SNF2</fullName>
    </submittedName>
</protein>
<dbReference type="InterPro" id="IPR050496">
    <property type="entry name" value="SNF2_RAD54_helicase_repair"/>
</dbReference>
<dbReference type="Gene3D" id="3.40.50.300">
    <property type="entry name" value="P-loop containing nucleotide triphosphate hydrolases"/>
    <property type="match status" value="1"/>
</dbReference>
<dbReference type="PANTHER" id="PTHR45629:SF7">
    <property type="entry name" value="DNA EXCISION REPAIR PROTEIN ERCC-6-RELATED"/>
    <property type="match status" value="1"/>
</dbReference>
<evidence type="ECO:0000313" key="4">
    <source>
        <dbReference type="EMBL" id="KAF4341622.1"/>
    </source>
</evidence>
<proteinExistence type="predicted"/>
<dbReference type="PROSITE" id="PS51194">
    <property type="entry name" value="HELICASE_CTER"/>
    <property type="match status" value="1"/>
</dbReference>
<dbReference type="PANTHER" id="PTHR45629">
    <property type="entry name" value="SNF2/RAD54 FAMILY MEMBER"/>
    <property type="match status" value="1"/>
</dbReference>
<dbReference type="Pfam" id="PF00271">
    <property type="entry name" value="Helicase_C"/>
    <property type="match status" value="1"/>
</dbReference>
<dbReference type="SUPFAM" id="SSF52540">
    <property type="entry name" value="P-loop containing nucleoside triphosphate hydrolases"/>
    <property type="match status" value="2"/>
</dbReference>
<keyword evidence="5" id="KW-1185">Reference proteome</keyword>
<evidence type="ECO:0000259" key="3">
    <source>
        <dbReference type="PROSITE" id="PS51194"/>
    </source>
</evidence>
<dbReference type="SMART" id="SM00490">
    <property type="entry name" value="HELICc"/>
    <property type="match status" value="1"/>
</dbReference>
<dbReference type="AlphaFoldDB" id="A0A9P5DY37"/>
<dbReference type="InterPro" id="IPR027417">
    <property type="entry name" value="P-loop_NTPase"/>
</dbReference>
<dbReference type="EMBL" id="PVQB02000188">
    <property type="protein sequence ID" value="KAF4341622.1"/>
    <property type="molecule type" value="Genomic_DNA"/>
</dbReference>
<accession>A0A9P5DY37</accession>